<dbReference type="Pfam" id="PF00696">
    <property type="entry name" value="AA_kinase"/>
    <property type="match status" value="1"/>
</dbReference>
<proteinExistence type="inferred from homology"/>
<dbReference type="AlphaFoldDB" id="A0A2R7Y7I1"/>
<name>A0A2R7Y7I1_9CREN</name>
<dbReference type="GO" id="GO:0009089">
    <property type="term" value="P:lysine biosynthetic process via diaminopimelate"/>
    <property type="evidence" value="ECO:0007669"/>
    <property type="project" value="TreeGrafter"/>
</dbReference>
<evidence type="ECO:0000313" key="4">
    <source>
        <dbReference type="Proteomes" id="UP000244093"/>
    </source>
</evidence>
<dbReference type="InterPro" id="IPR001048">
    <property type="entry name" value="Asp/Glu/Uridylate_kinase"/>
</dbReference>
<dbReference type="GO" id="GO:0005829">
    <property type="term" value="C:cytosol"/>
    <property type="evidence" value="ECO:0007669"/>
    <property type="project" value="TreeGrafter"/>
</dbReference>
<gene>
    <name evidence="3" type="ORF">B7O98_03545</name>
</gene>
<protein>
    <recommendedName>
        <fullName evidence="2">Aspartate/glutamate/uridylate kinase domain-containing protein</fullName>
    </recommendedName>
</protein>
<dbReference type="Gene3D" id="3.40.1160.10">
    <property type="entry name" value="Acetylglutamate kinase-like"/>
    <property type="match status" value="1"/>
</dbReference>
<feature type="domain" description="Aspartate/glutamate/uridylate kinase" evidence="2">
    <location>
        <begin position="3"/>
        <end position="266"/>
    </location>
</feature>
<dbReference type="GO" id="GO:0004072">
    <property type="term" value="F:aspartate kinase activity"/>
    <property type="evidence" value="ECO:0007669"/>
    <property type="project" value="TreeGrafter"/>
</dbReference>
<dbReference type="EMBL" id="NBVN01000002">
    <property type="protein sequence ID" value="PUA33503.1"/>
    <property type="molecule type" value="Genomic_DNA"/>
</dbReference>
<dbReference type="SUPFAM" id="SSF53633">
    <property type="entry name" value="Carbamate kinase-like"/>
    <property type="match status" value="1"/>
</dbReference>
<sequence>MSKFLVVKVGGSILRDSRSYLDVASKIANYPITPNKALIVVVSAAKGVTDNLINACEGDKASLEKVVNFYLEVARDVGGYNLEIAIQKYLKELEGLVRSTTACEGLFKDVVLSYGERVSKALLLNALKNEGIKVSDLNAIDLIVARGKSDSVVIDYKATKTRLTPTLAKVLRSSKVALIEGFIASNSEGFTVTLGRGGSDYTASSIASLVNAEEVHLITDVPGVFTADPTYVDNVKVVRNLSLAEALEASRHNVKRLHIKTFEPMRLFNYPRVLKIRSFDSLGTTISRVSNGNCSEGVVKTIAVKTIGKNSEIVLIGEGIRKNIAVIRKTLETLEKSVNLIENLRLSSSKASLILEIPAINHVKEVVREIHDAVIG</sequence>
<comment type="caution">
    <text evidence="3">The sequence shown here is derived from an EMBL/GenBank/DDBJ whole genome shotgun (WGS) entry which is preliminary data.</text>
</comment>
<dbReference type="InterPro" id="IPR036393">
    <property type="entry name" value="AceGlu_kinase-like_sf"/>
</dbReference>
<dbReference type="PANTHER" id="PTHR21499">
    <property type="entry name" value="ASPARTATE KINASE"/>
    <property type="match status" value="1"/>
</dbReference>
<comment type="similarity">
    <text evidence="1">Belongs to the aspartokinase family.</text>
</comment>
<evidence type="ECO:0000313" key="3">
    <source>
        <dbReference type="EMBL" id="PUA33503.1"/>
    </source>
</evidence>
<accession>A0A2R7Y7I1</accession>
<dbReference type="Proteomes" id="UP000244093">
    <property type="component" value="Unassembled WGS sequence"/>
</dbReference>
<organism evidence="3 4">
    <name type="scientific">Zestosphaera tikiterensis</name>
    <dbReference type="NCBI Taxonomy" id="1973259"/>
    <lineage>
        <taxon>Archaea</taxon>
        <taxon>Thermoproteota</taxon>
        <taxon>Thermoprotei</taxon>
        <taxon>Desulfurococcales</taxon>
        <taxon>Desulfurococcaceae</taxon>
        <taxon>Zestosphaera</taxon>
    </lineage>
</organism>
<evidence type="ECO:0000259" key="2">
    <source>
        <dbReference type="Pfam" id="PF00696"/>
    </source>
</evidence>
<dbReference type="GO" id="GO:0009090">
    <property type="term" value="P:homoserine biosynthetic process"/>
    <property type="evidence" value="ECO:0007669"/>
    <property type="project" value="TreeGrafter"/>
</dbReference>
<evidence type="ECO:0000256" key="1">
    <source>
        <dbReference type="ARBA" id="ARBA00010122"/>
    </source>
</evidence>
<reference evidence="3 4" key="1">
    <citation type="journal article" date="2018" name="Syst. Appl. Microbiol.">
        <title>A new symbiotic nanoarchaeote (Candidatus Nanoclepta minutus) and its host (Zestosphaera tikiterensis gen. nov., sp. nov.) from a New Zealand hot spring.</title>
        <authorList>
            <person name="St John E."/>
            <person name="Liu Y."/>
            <person name="Podar M."/>
            <person name="Stott M.B."/>
            <person name="Meneghin J."/>
            <person name="Chen Z."/>
            <person name="Lagutin K."/>
            <person name="Mitchell K."/>
            <person name="Reysenbach A.L."/>
        </authorList>
    </citation>
    <scope>NUCLEOTIDE SEQUENCE [LARGE SCALE GENOMIC DNA]</scope>
    <source>
        <strain evidence="3">NZ3</strain>
    </source>
</reference>
<dbReference type="PANTHER" id="PTHR21499:SF70">
    <property type="entry name" value="ASPARTOKINASE"/>
    <property type="match status" value="1"/>
</dbReference>